<evidence type="ECO:0008006" key="3">
    <source>
        <dbReference type="Google" id="ProtNLM"/>
    </source>
</evidence>
<accession>A0A0N8GPA8</accession>
<sequence length="185" mass="21280">MKDRPILFSPLMAKAILDGKKTQTRRIIKDQDAVEFYEPTGEFIHVHANDCPSYCDYACQYPCPYGMRGDTLWVRESFAVWDGGTTYLANAVDEDGDEKEWVKEARLAYGVRWKPSIHMPKALCRIHLKVVDFDVERVQSISDDDAKAEGVESAAAFRELWIRINGQGSWDSNPWVWVVKFERIS</sequence>
<keyword evidence="2" id="KW-1185">Reference proteome</keyword>
<proteinExistence type="predicted"/>
<dbReference type="AlphaFoldDB" id="A0A0N8GPA8"/>
<organism evidence="1 2">
    <name type="scientific">Herpetosiphon geysericola</name>
    <dbReference type="NCBI Taxonomy" id="70996"/>
    <lineage>
        <taxon>Bacteria</taxon>
        <taxon>Bacillati</taxon>
        <taxon>Chloroflexota</taxon>
        <taxon>Chloroflexia</taxon>
        <taxon>Herpetosiphonales</taxon>
        <taxon>Herpetosiphonaceae</taxon>
        <taxon>Herpetosiphon</taxon>
    </lineage>
</organism>
<protein>
    <recommendedName>
        <fullName evidence="3">Morphogenetic protein</fullName>
    </recommendedName>
</protein>
<dbReference type="STRING" id="70996.SE18_24405"/>
<evidence type="ECO:0000313" key="2">
    <source>
        <dbReference type="Proteomes" id="UP000050277"/>
    </source>
</evidence>
<gene>
    <name evidence="1" type="ORF">SE18_24405</name>
</gene>
<dbReference type="OrthoDB" id="72471at2"/>
<evidence type="ECO:0000313" key="1">
    <source>
        <dbReference type="EMBL" id="KPL80378.1"/>
    </source>
</evidence>
<dbReference type="Proteomes" id="UP000050277">
    <property type="component" value="Unassembled WGS sequence"/>
</dbReference>
<comment type="caution">
    <text evidence="1">The sequence shown here is derived from an EMBL/GenBank/DDBJ whole genome shotgun (WGS) entry which is preliminary data.</text>
</comment>
<dbReference type="EMBL" id="LGKP01000040">
    <property type="protein sequence ID" value="KPL80378.1"/>
    <property type="molecule type" value="Genomic_DNA"/>
</dbReference>
<name>A0A0N8GPA8_9CHLR</name>
<reference evidence="1 2" key="1">
    <citation type="submission" date="2015-07" db="EMBL/GenBank/DDBJ databases">
        <title>Whole genome sequence of Herpetosiphon geysericola DSM 7119.</title>
        <authorList>
            <person name="Hemp J."/>
            <person name="Ward L.M."/>
            <person name="Pace L.A."/>
            <person name="Fischer W.W."/>
        </authorList>
    </citation>
    <scope>NUCLEOTIDE SEQUENCE [LARGE SCALE GENOMIC DNA]</scope>
    <source>
        <strain evidence="1 2">DSM 7119</strain>
    </source>
</reference>